<name>A0ABD3RS47_9STRA</name>
<dbReference type="PROSITE" id="PS50294">
    <property type="entry name" value="WD_REPEATS_REGION"/>
    <property type="match status" value="3"/>
</dbReference>
<dbReference type="PROSITE" id="PS50082">
    <property type="entry name" value="WD_REPEATS_2"/>
    <property type="match status" value="4"/>
</dbReference>
<dbReference type="InterPro" id="IPR036322">
    <property type="entry name" value="WD40_repeat_dom_sf"/>
</dbReference>
<feature type="compositionally biased region" description="Basic residues" evidence="5">
    <location>
        <begin position="146"/>
        <end position="155"/>
    </location>
</feature>
<protein>
    <recommendedName>
        <fullName evidence="3">Probable cytosolic iron-sulfur protein assembly protein CIAO1 homolog</fullName>
    </recommendedName>
</protein>
<dbReference type="SUPFAM" id="SSF50978">
    <property type="entry name" value="WD40 repeat-like"/>
    <property type="match status" value="1"/>
</dbReference>
<comment type="function">
    <text evidence="3">Essential component of the cytosolic iron-sulfur (Fe/S) protein assembly machinery. Required for the maturation of extramitochondrial Fe/S proteins.</text>
</comment>
<sequence length="625" mass="68003">MTNNLEIVDTLNPPDPSGSPAWHVTFSNDGRYLACCLGNPDTRVLVWERRIRGGRRIDAAAADDDDDEYGGGGGRRGTITSSKSSTDDGNDIRKTRWSDDERTNAIRTNAWAMSTTNVGSGGGERRMEESGRGGGEMEEEEERRQRQQRSRRRRRHRDYEWTLISTIRCEGGGEDDGRSSVKAPRRRTVRCAAFAPTSSTLGVPLLATASFDGRVLIWEHRDRGDDYDYHRMDGDYDDDANDGDYDDNDDDDGGGDDGENFGGRSERGRRRRRRAALGERNNFYVIAELEGHESEVKGLAWNETGSLLASCGRDKTIWLWECFLPGTVGGGGGGGGGGGESGGGYNGGRGMMAEEDDGELFECLAVLQGHDGDIKYVTFGPSHDQFGDGREVLYSASYDDTVKVWAEECGDWYCAMTLSATVHTSSVLCLVLSPGGVRLYSGSTDGSIAIWRMATRDECRRRRGGTAMVGTSIAIDGGSWDCVGKLPDAHSGYAVTSIDCAPSRAGHGGVASCGGDDTINIYREVVDATTNALVASSDYMPKFKLDSTAEYAHDGDVNCVRWHPADGNCLVSCGDDGAVRIWSPWHDDNDGGEDDGFDDSLFNSKEEEEEESRDNKTCKDKGDGN</sequence>
<dbReference type="PANTHER" id="PTHR19920:SF0">
    <property type="entry name" value="CYTOSOLIC IRON-SULFUR PROTEIN ASSEMBLY PROTEIN CIAO1-RELATED"/>
    <property type="match status" value="1"/>
</dbReference>
<dbReference type="InterPro" id="IPR011047">
    <property type="entry name" value="Quinoprotein_ADH-like_sf"/>
</dbReference>
<comment type="caution">
    <text evidence="6">The sequence shown here is derived from an EMBL/GenBank/DDBJ whole genome shotgun (WGS) entry which is preliminary data.</text>
</comment>
<accession>A0ABD3RS47</accession>
<evidence type="ECO:0000313" key="6">
    <source>
        <dbReference type="EMBL" id="KAL3810450.1"/>
    </source>
</evidence>
<feature type="repeat" description="WD" evidence="4">
    <location>
        <begin position="550"/>
        <end position="583"/>
    </location>
</feature>
<feature type="repeat" description="WD" evidence="4">
    <location>
        <begin position="367"/>
        <end position="405"/>
    </location>
</feature>
<feature type="repeat" description="WD" evidence="4">
    <location>
        <begin position="289"/>
        <end position="321"/>
    </location>
</feature>
<feature type="compositionally biased region" description="Basic and acidic residues" evidence="5">
    <location>
        <begin position="613"/>
        <end position="625"/>
    </location>
</feature>
<feature type="compositionally biased region" description="Polar residues" evidence="5">
    <location>
        <begin position="105"/>
        <end position="118"/>
    </location>
</feature>
<proteinExistence type="inferred from homology"/>
<keyword evidence="2" id="KW-0677">Repeat</keyword>
<dbReference type="PANTHER" id="PTHR19920">
    <property type="entry name" value="WD40 PROTEIN CIAO1"/>
    <property type="match status" value="1"/>
</dbReference>
<dbReference type="InterPro" id="IPR028608">
    <property type="entry name" value="CIAO1/Cia1"/>
</dbReference>
<evidence type="ECO:0000256" key="2">
    <source>
        <dbReference type="ARBA" id="ARBA00022737"/>
    </source>
</evidence>
<keyword evidence="7" id="KW-1185">Reference proteome</keyword>
<evidence type="ECO:0000256" key="3">
    <source>
        <dbReference type="HAMAP-Rule" id="MF_03037"/>
    </source>
</evidence>
<dbReference type="Gene3D" id="2.130.10.10">
    <property type="entry name" value="YVTN repeat-like/Quinoprotein amine dehydrogenase"/>
    <property type="match status" value="2"/>
</dbReference>
<dbReference type="SUPFAM" id="SSF50998">
    <property type="entry name" value="Quinoprotein alcohol dehydrogenase-like"/>
    <property type="match status" value="1"/>
</dbReference>
<feature type="repeat" description="WD" evidence="4">
    <location>
        <begin position="420"/>
        <end position="461"/>
    </location>
</feature>
<evidence type="ECO:0000256" key="5">
    <source>
        <dbReference type="SAM" id="MobiDB-lite"/>
    </source>
</evidence>
<dbReference type="HAMAP" id="MF_03037">
    <property type="entry name" value="ciao1"/>
    <property type="match status" value="1"/>
</dbReference>
<feature type="region of interest" description="Disordered" evidence="5">
    <location>
        <begin position="234"/>
        <end position="272"/>
    </location>
</feature>
<comment type="similarity">
    <text evidence="3">Belongs to the WD repeat CIA1 family.</text>
</comment>
<dbReference type="AlphaFoldDB" id="A0ABD3RS47"/>
<dbReference type="InterPro" id="IPR015943">
    <property type="entry name" value="WD40/YVTN_repeat-like_dom_sf"/>
</dbReference>
<evidence type="ECO:0000256" key="4">
    <source>
        <dbReference type="PROSITE-ProRule" id="PRU00221"/>
    </source>
</evidence>
<dbReference type="Pfam" id="PF00400">
    <property type="entry name" value="WD40"/>
    <property type="match status" value="5"/>
</dbReference>
<feature type="compositionally biased region" description="Basic and acidic residues" evidence="5">
    <location>
        <begin position="90"/>
        <end position="104"/>
    </location>
</feature>
<evidence type="ECO:0000256" key="1">
    <source>
        <dbReference type="ARBA" id="ARBA00022574"/>
    </source>
</evidence>
<dbReference type="InterPro" id="IPR001680">
    <property type="entry name" value="WD40_rpt"/>
</dbReference>
<feature type="region of interest" description="Disordered" evidence="5">
    <location>
        <begin position="584"/>
        <end position="625"/>
    </location>
</feature>
<feature type="compositionally biased region" description="Acidic residues" evidence="5">
    <location>
        <begin position="235"/>
        <end position="259"/>
    </location>
</feature>
<dbReference type="GO" id="GO:0016226">
    <property type="term" value="P:iron-sulfur cluster assembly"/>
    <property type="evidence" value="ECO:0007669"/>
    <property type="project" value="UniProtKB-UniRule"/>
</dbReference>
<dbReference type="EMBL" id="JALLPB020000327">
    <property type="protein sequence ID" value="KAL3810450.1"/>
    <property type="molecule type" value="Genomic_DNA"/>
</dbReference>
<dbReference type="SMART" id="SM00320">
    <property type="entry name" value="WD40"/>
    <property type="match status" value="7"/>
</dbReference>
<feature type="region of interest" description="Disordered" evidence="5">
    <location>
        <begin position="62"/>
        <end position="155"/>
    </location>
</feature>
<dbReference type="Proteomes" id="UP001530377">
    <property type="component" value="Unassembled WGS sequence"/>
</dbReference>
<organism evidence="6 7">
    <name type="scientific">Cyclostephanos tholiformis</name>
    <dbReference type="NCBI Taxonomy" id="382380"/>
    <lineage>
        <taxon>Eukaryota</taxon>
        <taxon>Sar</taxon>
        <taxon>Stramenopiles</taxon>
        <taxon>Ochrophyta</taxon>
        <taxon>Bacillariophyta</taxon>
        <taxon>Coscinodiscophyceae</taxon>
        <taxon>Thalassiosirophycidae</taxon>
        <taxon>Stephanodiscales</taxon>
        <taxon>Stephanodiscaceae</taxon>
        <taxon>Cyclostephanos</taxon>
    </lineage>
</organism>
<gene>
    <name evidence="6" type="ORF">ACHAXA_010380</name>
</gene>
<reference evidence="6 7" key="1">
    <citation type="submission" date="2024-10" db="EMBL/GenBank/DDBJ databases">
        <title>Updated reference genomes for cyclostephanoid diatoms.</title>
        <authorList>
            <person name="Roberts W.R."/>
            <person name="Alverson A.J."/>
        </authorList>
    </citation>
    <scope>NUCLEOTIDE SEQUENCE [LARGE SCALE GENOMIC DNA]</scope>
    <source>
        <strain evidence="6 7">AJA228-03</strain>
    </source>
</reference>
<evidence type="ECO:0000313" key="7">
    <source>
        <dbReference type="Proteomes" id="UP001530377"/>
    </source>
</evidence>
<keyword evidence="1 4" id="KW-0853">WD repeat</keyword>